<evidence type="ECO:0000256" key="4">
    <source>
        <dbReference type="ARBA" id="ARBA00022759"/>
    </source>
</evidence>
<dbReference type="OrthoDB" id="9805666at2"/>
<dbReference type="HAMAP" id="MF_00152">
    <property type="entry name" value="Nfo"/>
    <property type="match status" value="1"/>
</dbReference>
<keyword evidence="12" id="KW-1185">Reference proteome</keyword>
<feature type="domain" description="Xylose isomerase-like TIM barrel" evidence="10">
    <location>
        <begin position="18"/>
        <end position="270"/>
    </location>
</feature>
<dbReference type="EC" id="3.1.21.2" evidence="9"/>
<dbReference type="EMBL" id="SMGG01000004">
    <property type="protein sequence ID" value="TCK60697.1"/>
    <property type="molecule type" value="Genomic_DNA"/>
</dbReference>
<dbReference type="GO" id="GO:0008270">
    <property type="term" value="F:zinc ion binding"/>
    <property type="evidence" value="ECO:0007669"/>
    <property type="project" value="UniProtKB-UniRule"/>
</dbReference>
<feature type="binding site" evidence="9">
    <location>
        <position position="105"/>
    </location>
    <ligand>
        <name>Zn(2+)</name>
        <dbReference type="ChEBI" id="CHEBI:29105"/>
        <label>1</label>
    </ligand>
</feature>
<comment type="function">
    <text evidence="9">Endonuclease IV plays a role in DNA repair. It cleaves phosphodiester bonds at apurinic or apyrimidinic (AP) sites, generating a 3'-hydroxyl group and a 5'-terminal sugar phosphate.</text>
</comment>
<feature type="binding site" evidence="9">
    <location>
        <position position="178"/>
    </location>
    <ligand>
        <name>Zn(2+)</name>
        <dbReference type="ChEBI" id="CHEBI:29105"/>
        <label>3</label>
    </ligand>
</feature>
<comment type="caution">
    <text evidence="11">The sequence shown here is derived from an EMBL/GenBank/DDBJ whole genome shotgun (WGS) entry which is preliminary data.</text>
</comment>
<comment type="similarity">
    <text evidence="1 9">Belongs to the AP endonuclease 2 family.</text>
</comment>
<keyword evidence="6 9" id="KW-0378">Hydrolase</keyword>
<keyword evidence="8 9" id="KW-0234">DNA repair</keyword>
<dbReference type="InterPro" id="IPR036237">
    <property type="entry name" value="Xyl_isomerase-like_sf"/>
</dbReference>
<dbReference type="SMART" id="SM00518">
    <property type="entry name" value="AP2Ec"/>
    <property type="match status" value="1"/>
</dbReference>
<evidence type="ECO:0000256" key="7">
    <source>
        <dbReference type="ARBA" id="ARBA00022833"/>
    </source>
</evidence>
<dbReference type="PANTHER" id="PTHR21445:SF0">
    <property type="entry name" value="APURINIC-APYRIMIDINIC ENDONUCLEASE"/>
    <property type="match status" value="1"/>
</dbReference>
<comment type="cofactor">
    <cofactor evidence="9">
        <name>Zn(2+)</name>
        <dbReference type="ChEBI" id="CHEBI:29105"/>
    </cofactor>
    <text evidence="9">Binds 3 Zn(2+) ions.</text>
</comment>
<feature type="binding site" evidence="9">
    <location>
        <position position="65"/>
    </location>
    <ligand>
        <name>Zn(2+)</name>
        <dbReference type="ChEBI" id="CHEBI:29105"/>
        <label>1</label>
    </ligand>
</feature>
<accession>A0A4R1K9J1</accession>
<feature type="binding site" evidence="9">
    <location>
        <position position="141"/>
    </location>
    <ligand>
        <name>Zn(2+)</name>
        <dbReference type="ChEBI" id="CHEBI:29105"/>
        <label>1</label>
    </ligand>
</feature>
<feature type="binding site" evidence="9">
    <location>
        <position position="175"/>
    </location>
    <ligand>
        <name>Zn(2+)</name>
        <dbReference type="ChEBI" id="CHEBI:29105"/>
        <label>2</label>
    </ligand>
</feature>
<evidence type="ECO:0000256" key="8">
    <source>
        <dbReference type="ARBA" id="ARBA00023204"/>
    </source>
</evidence>
<dbReference type="Pfam" id="PF01261">
    <property type="entry name" value="AP_endonuc_2"/>
    <property type="match status" value="1"/>
</dbReference>
<evidence type="ECO:0000313" key="12">
    <source>
        <dbReference type="Proteomes" id="UP000294614"/>
    </source>
</evidence>
<evidence type="ECO:0000256" key="6">
    <source>
        <dbReference type="ARBA" id="ARBA00022801"/>
    </source>
</evidence>
<dbReference type="GO" id="GO:0006284">
    <property type="term" value="P:base-excision repair"/>
    <property type="evidence" value="ECO:0007669"/>
    <property type="project" value="TreeGrafter"/>
</dbReference>
<dbReference type="InterPro" id="IPR018246">
    <property type="entry name" value="AP_endonuc_F2_Zn_BS"/>
</dbReference>
<protein>
    <recommendedName>
        <fullName evidence="9">Probable endonuclease 4</fullName>
        <ecNumber evidence="9">3.1.21.2</ecNumber>
    </recommendedName>
    <alternativeName>
        <fullName evidence="9">Endodeoxyribonuclease IV</fullName>
    </alternativeName>
    <alternativeName>
        <fullName evidence="9">Endonuclease IV</fullName>
    </alternativeName>
</protein>
<gene>
    <name evidence="9" type="primary">nfo</name>
    <name evidence="11" type="ORF">C8D98_1576</name>
</gene>
<dbReference type="FunFam" id="3.20.20.150:FF:000001">
    <property type="entry name" value="Probable endonuclease 4"/>
    <property type="match status" value="1"/>
</dbReference>
<feature type="binding site" evidence="9">
    <location>
        <position position="209"/>
    </location>
    <ligand>
        <name>Zn(2+)</name>
        <dbReference type="ChEBI" id="CHEBI:29105"/>
        <label>2</label>
    </ligand>
</feature>
<dbReference type="Gene3D" id="3.20.20.150">
    <property type="entry name" value="Divalent-metal-dependent TIM barrel enzymes"/>
    <property type="match status" value="1"/>
</dbReference>
<dbReference type="GO" id="GO:0008833">
    <property type="term" value="F:deoxyribonuclease IV (phage-T4-induced) activity"/>
    <property type="evidence" value="ECO:0007669"/>
    <property type="project" value="UniProtKB-UniRule"/>
</dbReference>
<dbReference type="Proteomes" id="UP000294614">
    <property type="component" value="Unassembled WGS sequence"/>
</dbReference>
<feature type="binding site" evidence="9">
    <location>
        <position position="254"/>
    </location>
    <ligand>
        <name>Zn(2+)</name>
        <dbReference type="ChEBI" id="CHEBI:29105"/>
        <label>2</label>
    </ligand>
</feature>
<evidence type="ECO:0000259" key="10">
    <source>
        <dbReference type="Pfam" id="PF01261"/>
    </source>
</evidence>
<dbReference type="AlphaFoldDB" id="A0A4R1K9J1"/>
<evidence type="ECO:0000256" key="3">
    <source>
        <dbReference type="ARBA" id="ARBA00022723"/>
    </source>
</evidence>
<keyword evidence="4 9" id="KW-0255">Endonuclease</keyword>
<sequence>MLIGAHKSIVGSIDKSIERALADGCECLQIFVKNKNRWEGKPLADTDALAFVSALEQSGLKVCSHASYLINPASVVPETADKSIISFMDELSRCDRLNVPYHVIHPGAHMKQGVDSGIETVAKFLDRAYDQGGFRAVTLLETTSGMGTCLGHKAEEIARIIEKCRHSDKIGVCLDSCHIFAAGYDIVGAYEQVFDDFFRIFGDKIKVFHLNDSKKPLASRLDRHELIAEGEIGEEFFRKVVNDKRFKNVLGILETPVEDTYKDEIAKLKSYRGI</sequence>
<reference evidence="11 12" key="1">
    <citation type="submission" date="2019-03" db="EMBL/GenBank/DDBJ databases">
        <title>Genomic Encyclopedia of Type Strains, Phase IV (KMG-IV): sequencing the most valuable type-strain genomes for metagenomic binning, comparative biology and taxonomic classification.</title>
        <authorList>
            <person name="Goeker M."/>
        </authorList>
    </citation>
    <scope>NUCLEOTIDE SEQUENCE [LARGE SCALE GENOMIC DNA]</scope>
    <source>
        <strain evidence="11 12">DSM 24984</strain>
    </source>
</reference>
<feature type="binding site" evidence="9">
    <location>
        <position position="224"/>
    </location>
    <ligand>
        <name>Zn(2+)</name>
        <dbReference type="ChEBI" id="CHEBI:29105"/>
        <label>3</label>
    </ligand>
</feature>
<dbReference type="PROSITE" id="PS51432">
    <property type="entry name" value="AP_NUCLEASE_F2_4"/>
    <property type="match status" value="1"/>
</dbReference>
<dbReference type="CDD" id="cd00019">
    <property type="entry name" value="AP2Ec"/>
    <property type="match status" value="1"/>
</dbReference>
<comment type="catalytic activity">
    <reaction evidence="9">
        <text>Endonucleolytic cleavage to 5'-phosphooligonucleotide end-products.</text>
        <dbReference type="EC" id="3.1.21.2"/>
    </reaction>
</comment>
<feature type="binding site" evidence="9">
    <location>
        <position position="222"/>
    </location>
    <ligand>
        <name>Zn(2+)</name>
        <dbReference type="ChEBI" id="CHEBI:29105"/>
        <label>3</label>
    </ligand>
</feature>
<keyword evidence="2 9" id="KW-0540">Nuclease</keyword>
<organism evidence="11 12">
    <name type="scientific">Seleniivibrio woodruffii</name>
    <dbReference type="NCBI Taxonomy" id="1078050"/>
    <lineage>
        <taxon>Bacteria</taxon>
        <taxon>Pseudomonadati</taxon>
        <taxon>Deferribacterota</taxon>
        <taxon>Deferribacteres</taxon>
        <taxon>Deferribacterales</taxon>
        <taxon>Geovibrionaceae</taxon>
        <taxon>Seleniivibrio</taxon>
    </lineage>
</organism>
<dbReference type="PROSITE" id="PS00729">
    <property type="entry name" value="AP_NUCLEASE_F2_1"/>
    <property type="match status" value="1"/>
</dbReference>
<dbReference type="GO" id="GO:0003677">
    <property type="term" value="F:DNA binding"/>
    <property type="evidence" value="ECO:0007669"/>
    <property type="project" value="InterPro"/>
</dbReference>
<dbReference type="SUPFAM" id="SSF51658">
    <property type="entry name" value="Xylose isomerase-like"/>
    <property type="match status" value="1"/>
</dbReference>
<name>A0A4R1K9J1_9BACT</name>
<proteinExistence type="inferred from homology"/>
<keyword evidence="7 9" id="KW-0862">Zinc</keyword>
<dbReference type="InterPro" id="IPR001719">
    <property type="entry name" value="AP_endonuc_2"/>
</dbReference>
<dbReference type="PANTHER" id="PTHR21445">
    <property type="entry name" value="ENDONUCLEASE IV ENDODEOXYRIBONUCLEASE IV"/>
    <property type="match status" value="1"/>
</dbReference>
<dbReference type="RefSeq" id="WP_132873567.1">
    <property type="nucleotide sequence ID" value="NZ_JBLJBI010000107.1"/>
</dbReference>
<evidence type="ECO:0000256" key="9">
    <source>
        <dbReference type="HAMAP-Rule" id="MF_00152"/>
    </source>
</evidence>
<keyword evidence="3 9" id="KW-0479">Metal-binding</keyword>
<dbReference type="GO" id="GO:0008081">
    <property type="term" value="F:phosphoric diester hydrolase activity"/>
    <property type="evidence" value="ECO:0007669"/>
    <property type="project" value="TreeGrafter"/>
</dbReference>
<dbReference type="GO" id="GO:0003906">
    <property type="term" value="F:DNA-(apurinic or apyrimidinic site) endonuclease activity"/>
    <property type="evidence" value="ECO:0007669"/>
    <property type="project" value="TreeGrafter"/>
</dbReference>
<evidence type="ECO:0000313" key="11">
    <source>
        <dbReference type="EMBL" id="TCK60697.1"/>
    </source>
</evidence>
<evidence type="ECO:0000256" key="1">
    <source>
        <dbReference type="ARBA" id="ARBA00005340"/>
    </source>
</evidence>
<dbReference type="PROSITE" id="PS00731">
    <property type="entry name" value="AP_NUCLEASE_F2_3"/>
    <property type="match status" value="1"/>
</dbReference>
<keyword evidence="5 9" id="KW-0227">DNA damage</keyword>
<dbReference type="NCBIfam" id="TIGR00587">
    <property type="entry name" value="nfo"/>
    <property type="match status" value="1"/>
</dbReference>
<evidence type="ECO:0000256" key="5">
    <source>
        <dbReference type="ARBA" id="ARBA00022763"/>
    </source>
</evidence>
<evidence type="ECO:0000256" key="2">
    <source>
        <dbReference type="ARBA" id="ARBA00022722"/>
    </source>
</evidence>
<dbReference type="InterPro" id="IPR013022">
    <property type="entry name" value="Xyl_isomerase-like_TIM-brl"/>
</dbReference>
<feature type="binding site" evidence="9">
    <location>
        <position position="141"/>
    </location>
    <ligand>
        <name>Zn(2+)</name>
        <dbReference type="ChEBI" id="CHEBI:29105"/>
        <label>2</label>
    </ligand>
</feature>